<evidence type="ECO:0000313" key="3">
    <source>
        <dbReference type="Proteomes" id="UP000245956"/>
    </source>
</evidence>
<gene>
    <name evidence="2" type="ORF">PCL_06810</name>
</gene>
<sequence>MCSSYSVLPVALAATGRPRPSAELTRGTERRTSDPLRAFAIPGFPGAEQLAAAPENPSPGWPGPGLGLGPARERNGTRKPHLQRPAWLRSQPVLSPTTWVQGKRRRRSAAKFHCIEWPFLFPFLSGSRPASTFPISGPDSRP</sequence>
<dbReference type="Proteomes" id="UP000245956">
    <property type="component" value="Unassembled WGS sequence"/>
</dbReference>
<comment type="caution">
    <text evidence="2">The sequence shown here is derived from an EMBL/GenBank/DDBJ whole genome shotgun (WGS) entry which is preliminary data.</text>
</comment>
<name>A0A2U3DTL7_PURLI</name>
<feature type="region of interest" description="Disordered" evidence="1">
    <location>
        <begin position="16"/>
        <end position="88"/>
    </location>
</feature>
<protein>
    <submittedName>
        <fullName evidence="2">Uncharacterized protein</fullName>
    </submittedName>
</protein>
<reference evidence="2 3" key="1">
    <citation type="journal article" date="2016" name="Front. Microbiol.">
        <title>Genome and transcriptome sequences reveal the specific parasitism of the nematophagous Purpureocillium lilacinum 36-1.</title>
        <authorList>
            <person name="Xie J."/>
            <person name="Li S."/>
            <person name="Mo C."/>
            <person name="Xiao X."/>
            <person name="Peng D."/>
            <person name="Wang G."/>
            <person name="Xiao Y."/>
        </authorList>
    </citation>
    <scope>NUCLEOTIDE SEQUENCE [LARGE SCALE GENOMIC DNA]</scope>
    <source>
        <strain evidence="2 3">36-1</strain>
    </source>
</reference>
<dbReference type="EMBL" id="LCWV01000031">
    <property type="protein sequence ID" value="PWI65605.1"/>
    <property type="molecule type" value="Genomic_DNA"/>
</dbReference>
<dbReference type="AlphaFoldDB" id="A0A2U3DTL7"/>
<proteinExistence type="predicted"/>
<evidence type="ECO:0000256" key="1">
    <source>
        <dbReference type="SAM" id="MobiDB-lite"/>
    </source>
</evidence>
<accession>A0A2U3DTL7</accession>
<organism evidence="2 3">
    <name type="scientific">Purpureocillium lilacinum</name>
    <name type="common">Paecilomyces lilacinus</name>
    <dbReference type="NCBI Taxonomy" id="33203"/>
    <lineage>
        <taxon>Eukaryota</taxon>
        <taxon>Fungi</taxon>
        <taxon>Dikarya</taxon>
        <taxon>Ascomycota</taxon>
        <taxon>Pezizomycotina</taxon>
        <taxon>Sordariomycetes</taxon>
        <taxon>Hypocreomycetidae</taxon>
        <taxon>Hypocreales</taxon>
        <taxon>Ophiocordycipitaceae</taxon>
        <taxon>Purpureocillium</taxon>
    </lineage>
</organism>
<evidence type="ECO:0000313" key="2">
    <source>
        <dbReference type="EMBL" id="PWI65605.1"/>
    </source>
</evidence>